<reference evidence="4" key="1">
    <citation type="journal article" date="2019" name="Int. J. Syst. Evol. Microbiol.">
        <title>The Global Catalogue of Microorganisms (GCM) 10K type strain sequencing project: providing services to taxonomists for standard genome sequencing and annotation.</title>
        <authorList>
            <consortium name="The Broad Institute Genomics Platform"/>
            <consortium name="The Broad Institute Genome Sequencing Center for Infectious Disease"/>
            <person name="Wu L."/>
            <person name="Ma J."/>
        </authorList>
    </citation>
    <scope>NUCLEOTIDE SEQUENCE [LARGE SCALE GENOMIC DNA]</scope>
    <source>
        <strain evidence="4">CCUG 43114</strain>
    </source>
</reference>
<protein>
    <submittedName>
        <fullName evidence="3">Uncharacterized protein</fullName>
    </submittedName>
</protein>
<keyword evidence="2" id="KW-0812">Transmembrane</keyword>
<dbReference type="Proteomes" id="UP001596122">
    <property type="component" value="Unassembled WGS sequence"/>
</dbReference>
<proteinExistence type="predicted"/>
<keyword evidence="4" id="KW-1185">Reference proteome</keyword>
<feature type="transmembrane region" description="Helical" evidence="2">
    <location>
        <begin position="38"/>
        <end position="56"/>
    </location>
</feature>
<organism evidence="3 4">
    <name type="scientific">Aquipuribacter nitratireducens</name>
    <dbReference type="NCBI Taxonomy" id="650104"/>
    <lineage>
        <taxon>Bacteria</taxon>
        <taxon>Bacillati</taxon>
        <taxon>Actinomycetota</taxon>
        <taxon>Actinomycetes</taxon>
        <taxon>Micrococcales</taxon>
        <taxon>Intrasporangiaceae</taxon>
        <taxon>Aquipuribacter</taxon>
    </lineage>
</organism>
<evidence type="ECO:0000256" key="1">
    <source>
        <dbReference type="SAM" id="MobiDB-lite"/>
    </source>
</evidence>
<keyword evidence="2" id="KW-0472">Membrane</keyword>
<feature type="region of interest" description="Disordered" evidence="1">
    <location>
        <begin position="1"/>
        <end position="20"/>
    </location>
</feature>
<evidence type="ECO:0000313" key="4">
    <source>
        <dbReference type="Proteomes" id="UP001596122"/>
    </source>
</evidence>
<evidence type="ECO:0000256" key="2">
    <source>
        <dbReference type="SAM" id="Phobius"/>
    </source>
</evidence>
<dbReference type="EMBL" id="JBHSLD010000009">
    <property type="protein sequence ID" value="MFC5381115.1"/>
    <property type="molecule type" value="Genomic_DNA"/>
</dbReference>
<comment type="caution">
    <text evidence="3">The sequence shown here is derived from an EMBL/GenBank/DDBJ whole genome shotgun (WGS) entry which is preliminary data.</text>
</comment>
<gene>
    <name evidence="3" type="ORF">ACFPJ6_09955</name>
</gene>
<dbReference type="RefSeq" id="WP_340270495.1">
    <property type="nucleotide sequence ID" value="NZ_JBBEOG010000007.1"/>
</dbReference>
<accession>A0ABW0GME1</accession>
<evidence type="ECO:0000313" key="3">
    <source>
        <dbReference type="EMBL" id="MFC5381115.1"/>
    </source>
</evidence>
<sequence length="249" mass="25989">MSADLHDLLDRGTPEPRRPLDVDRVVQRARHRRRDRRQAVVVGLAVVGIVTAVGLARGGAPGDAPWSGPATRPADLADVPVRLSALADTQVAEPGFSLQVFVDSLEPATPGAYVVAHDGDEIDVLLVPAADGSFCLATWDGAGSGYSCGHRPADVLTAGVDVAGEDAHGHLLLAVVVPDGYDEAAVGRDATDADVVPVERNVAVFEWTERWPSGRLVLSGDGVPTVVRPLSQVLGRGMEGQPAVATPRS</sequence>
<name>A0ABW0GME1_9MICO</name>
<keyword evidence="2" id="KW-1133">Transmembrane helix</keyword>